<dbReference type="AlphaFoldDB" id="A0A8T2TY06"/>
<protein>
    <recommendedName>
        <fullName evidence="3">DUF4371 domain-containing protein</fullName>
    </recommendedName>
</protein>
<sequence length="82" mass="9277">MEQIDIPIEMQKNPFYSLMVDESTNRGAEKHMVIYVSFLSNGGLGDCKTQFVKFIPVADGFAQTKFDVILKVVEDLGRCQPF</sequence>
<keyword evidence="2" id="KW-1185">Reference proteome</keyword>
<reference evidence="1" key="1">
    <citation type="submission" date="2021-08" db="EMBL/GenBank/DDBJ databases">
        <title>WGS assembly of Ceratopteris richardii.</title>
        <authorList>
            <person name="Marchant D.B."/>
            <person name="Chen G."/>
            <person name="Jenkins J."/>
            <person name="Shu S."/>
            <person name="Leebens-Mack J."/>
            <person name="Grimwood J."/>
            <person name="Schmutz J."/>
            <person name="Soltis P."/>
            <person name="Soltis D."/>
            <person name="Chen Z.-H."/>
        </authorList>
    </citation>
    <scope>NUCLEOTIDE SEQUENCE</scope>
    <source>
        <strain evidence="1">Whitten #5841</strain>
        <tissue evidence="1">Leaf</tissue>
    </source>
</reference>
<dbReference type="EMBL" id="CM035414">
    <property type="protein sequence ID" value="KAH7428641.1"/>
    <property type="molecule type" value="Genomic_DNA"/>
</dbReference>
<accession>A0A8T2TY06</accession>
<evidence type="ECO:0000313" key="2">
    <source>
        <dbReference type="Proteomes" id="UP000825935"/>
    </source>
</evidence>
<name>A0A8T2TY06_CERRI</name>
<comment type="caution">
    <text evidence="1">The sequence shown here is derived from an EMBL/GenBank/DDBJ whole genome shotgun (WGS) entry which is preliminary data.</text>
</comment>
<dbReference type="OrthoDB" id="6621980at2759"/>
<evidence type="ECO:0008006" key="3">
    <source>
        <dbReference type="Google" id="ProtNLM"/>
    </source>
</evidence>
<dbReference type="Proteomes" id="UP000825935">
    <property type="component" value="Chromosome 9"/>
</dbReference>
<evidence type="ECO:0000313" key="1">
    <source>
        <dbReference type="EMBL" id="KAH7428641.1"/>
    </source>
</evidence>
<organism evidence="1 2">
    <name type="scientific">Ceratopteris richardii</name>
    <name type="common">Triangle waterfern</name>
    <dbReference type="NCBI Taxonomy" id="49495"/>
    <lineage>
        <taxon>Eukaryota</taxon>
        <taxon>Viridiplantae</taxon>
        <taxon>Streptophyta</taxon>
        <taxon>Embryophyta</taxon>
        <taxon>Tracheophyta</taxon>
        <taxon>Polypodiopsida</taxon>
        <taxon>Polypodiidae</taxon>
        <taxon>Polypodiales</taxon>
        <taxon>Pteridineae</taxon>
        <taxon>Pteridaceae</taxon>
        <taxon>Parkerioideae</taxon>
        <taxon>Ceratopteris</taxon>
    </lineage>
</organism>
<proteinExistence type="predicted"/>
<gene>
    <name evidence="1" type="ORF">KP509_09G009900</name>
</gene>